<evidence type="ECO:0000313" key="5">
    <source>
        <dbReference type="EMBL" id="QDY66829.1"/>
    </source>
</evidence>
<organism evidence="5 6">
    <name type="scientific">Glutamicibacter halophytocola</name>
    <dbReference type="NCBI Taxonomy" id="1933880"/>
    <lineage>
        <taxon>Bacteria</taxon>
        <taxon>Bacillati</taxon>
        <taxon>Actinomycetota</taxon>
        <taxon>Actinomycetes</taxon>
        <taxon>Micrococcales</taxon>
        <taxon>Micrococcaceae</taxon>
        <taxon>Glutamicibacter</taxon>
    </lineage>
</organism>
<dbReference type="SMART" id="SM00354">
    <property type="entry name" value="HTH_LACI"/>
    <property type="match status" value="1"/>
</dbReference>
<keyword evidence="1" id="KW-0805">Transcription regulation</keyword>
<dbReference type="RefSeq" id="WP_146277047.1">
    <property type="nucleotide sequence ID" value="NZ_CP042260.1"/>
</dbReference>
<gene>
    <name evidence="5" type="ORF">FQA45_11115</name>
</gene>
<evidence type="ECO:0000259" key="4">
    <source>
        <dbReference type="PROSITE" id="PS50932"/>
    </source>
</evidence>
<dbReference type="SUPFAM" id="SSF53822">
    <property type="entry name" value="Periplasmic binding protein-like I"/>
    <property type="match status" value="1"/>
</dbReference>
<dbReference type="InterPro" id="IPR028082">
    <property type="entry name" value="Peripla_BP_I"/>
</dbReference>
<reference evidence="5 6" key="1">
    <citation type="submission" date="2019-07" db="EMBL/GenBank/DDBJ databases">
        <title>Complete Genome Sequence of drought tolerant Plant Growth-Promoting Rhizobacterium Glutamicibacter halophytocola DR408.</title>
        <authorList>
            <person name="Nishu S.D."/>
            <person name="Lee T.K."/>
        </authorList>
    </citation>
    <scope>NUCLEOTIDE SEQUENCE [LARGE SCALE GENOMIC DNA]</scope>
    <source>
        <strain evidence="5 6">DR408</strain>
    </source>
</reference>
<sequence>MLPMPNRRPTIRDVAKHAGVSKSLVSLVLSDPSKVSSLRRSRVEDSIRELGYQPNLAARSLVAENRHAIGVVLGELHNPWVLEVAEVVREQLQAAGFDVLFSAAAIHDGQGIGTAELQALRDLRVSGILVVGSADDAASFESALGETPAVFVGSGREPQANTAVASIDDEQGFGLVIDHLVSGGNGQITHVSGGSGPVAALREAAYHRAMQRHGLREQVQVVEAGPSLQAGYEAVAQLLASGKRPQALACFNDLCAFGAMQALDEAGISAAVTGYDNISLSSLGRISLTSVDSDSQDLGRGSARLLLHLMRNPEGKFARQIKILPRLIVRASSEVPPRSL</sequence>
<evidence type="ECO:0000256" key="3">
    <source>
        <dbReference type="ARBA" id="ARBA00023163"/>
    </source>
</evidence>
<dbReference type="PANTHER" id="PTHR30146:SF155">
    <property type="entry name" value="ALANINE RACEMASE"/>
    <property type="match status" value="1"/>
</dbReference>
<keyword evidence="6" id="KW-1185">Reference proteome</keyword>
<dbReference type="Gene3D" id="3.40.50.2300">
    <property type="match status" value="2"/>
</dbReference>
<dbReference type="SUPFAM" id="SSF47413">
    <property type="entry name" value="lambda repressor-like DNA-binding domains"/>
    <property type="match status" value="1"/>
</dbReference>
<dbReference type="Pfam" id="PF00356">
    <property type="entry name" value="LacI"/>
    <property type="match status" value="1"/>
</dbReference>
<dbReference type="PANTHER" id="PTHR30146">
    <property type="entry name" value="LACI-RELATED TRANSCRIPTIONAL REPRESSOR"/>
    <property type="match status" value="1"/>
</dbReference>
<evidence type="ECO:0000256" key="1">
    <source>
        <dbReference type="ARBA" id="ARBA00023015"/>
    </source>
</evidence>
<name>A0ABX5YB14_9MICC</name>
<dbReference type="InterPro" id="IPR000843">
    <property type="entry name" value="HTH_LacI"/>
</dbReference>
<accession>A0ABX5YB14</accession>
<dbReference type="CDD" id="cd01392">
    <property type="entry name" value="HTH_LacI"/>
    <property type="match status" value="1"/>
</dbReference>
<keyword evidence="2" id="KW-0238">DNA-binding</keyword>
<dbReference type="Proteomes" id="UP000320717">
    <property type="component" value="Chromosome"/>
</dbReference>
<dbReference type="InterPro" id="IPR046335">
    <property type="entry name" value="LacI/GalR-like_sensor"/>
</dbReference>
<keyword evidence="3" id="KW-0804">Transcription</keyword>
<protein>
    <submittedName>
        <fullName evidence="5">LacI family transcriptional regulator</fullName>
    </submittedName>
</protein>
<evidence type="ECO:0000313" key="6">
    <source>
        <dbReference type="Proteomes" id="UP000320717"/>
    </source>
</evidence>
<evidence type="ECO:0000256" key="2">
    <source>
        <dbReference type="ARBA" id="ARBA00023125"/>
    </source>
</evidence>
<dbReference type="Gene3D" id="1.10.260.40">
    <property type="entry name" value="lambda repressor-like DNA-binding domains"/>
    <property type="match status" value="1"/>
</dbReference>
<dbReference type="CDD" id="cd06267">
    <property type="entry name" value="PBP1_LacI_sugar_binding-like"/>
    <property type="match status" value="1"/>
</dbReference>
<proteinExistence type="predicted"/>
<dbReference type="PROSITE" id="PS50932">
    <property type="entry name" value="HTH_LACI_2"/>
    <property type="match status" value="1"/>
</dbReference>
<dbReference type="InterPro" id="IPR010982">
    <property type="entry name" value="Lambda_DNA-bd_dom_sf"/>
</dbReference>
<dbReference type="Pfam" id="PF13377">
    <property type="entry name" value="Peripla_BP_3"/>
    <property type="match status" value="1"/>
</dbReference>
<dbReference type="EMBL" id="CP042260">
    <property type="protein sequence ID" value="QDY66829.1"/>
    <property type="molecule type" value="Genomic_DNA"/>
</dbReference>
<feature type="domain" description="HTH lacI-type" evidence="4">
    <location>
        <begin position="9"/>
        <end position="63"/>
    </location>
</feature>